<evidence type="ECO:0000256" key="3">
    <source>
        <dbReference type="SAM" id="SignalP"/>
    </source>
</evidence>
<comment type="caution">
    <text evidence="5">The sequence shown here is derived from an EMBL/GenBank/DDBJ whole genome shotgun (WGS) entry which is preliminary data.</text>
</comment>
<gene>
    <name evidence="5" type="ORF">FPOA_00110</name>
</gene>
<sequence length="1346" mass="147006">MWVPNNAHVVVSTLLGFSLCTHTLASSQSDGLSPYGNGHAPDVIDVTAGNHQTYDYVDLDQNDFDNLTVTDQTLGLDRRAAKDFYLRVMPLGASITQGYKSSDGNGYRKWLRAQLRYKGWKVNMVGSQKDGTMADSDNEGHPGWTIGSVHGAWKESKWMKPNLVLINAGLNDCNNGGDPSKAGERTKALVDDIFDNVPGVTVILSTLLRNGDADRDACSKDISRQIRSVAKGYKKGTRIGLADVRDVMKMSDIGPDKDHPTDEGYKFFAGVWWDAISQMEDRIQPPAAVSGIDDSATGQSKQCKKVAGNAGLPGQIQMGSGHDDGNYVHASTSRGTIDSAVIDKGSDPKSITNDIPWHIFFANIVKGDPNAPQADSLDDWIRVYHNTKDKNAYWFRQNLGGGKFDKSVQFDVDMNCDLGPRYAFADLNNDGLDDFFCIKENAVWASLNRGGNPPKFESIGQIIGDFDGLKATDVRIADIDGDGRADFCLVKSASNIACSRNGGWGDKPQWQGFTTVNGIRGTVFDTALPDKDGIILADLNGDFRSDVMYIGENGNVRTWINNRGTGKGLVPNWRSAGQTHAGQSSSGNQDKIKFGRIYGSNRLDYILLKEQKDTYDVLVWENKGQGGTKLKADGTYYCDMRNSGSDDFVWIYQDGRVDEINVNTHSPPSWGHAIDFNFRVPGPRNGIHLADWTGDGKCDIIVQDKGSGALTIYENTYVTASGHMTFASNTIHAAPGCDQGWGVGIFDLGMRIHDIDGDGRADVLCIEKNGRITAWLNKASGLESVGQVKFSEGWDRASIRFADVEASGRADLLHVDKYTGAVDVFTNNGHKAQGGSSFSWTKRGMLYNPIDRGDNMHFTNLGGLGRADMVKVDPSTNKAWAYWNRCTATGGDDGSADKDPGLPKTGGGSVGDDITDVDLPEKGVDSDKICKWSFDSEDEDKNYESWTKSGAAKWFKDWLYKNGADKWTDKFFKAVIGGGSQGGSTMNCKNLGSTTCQGPGTTPCSSYTPPETFYVHQQIGVMFSAFHQIWTDAINFSIKQLAGGIKEIVDEYGEPSKDDRSMMLNMLVGILTSAAGIGAKSTGAAGTLTFFSGVFASASANSGDFPTGVSKDDLADDLVNAYGKVFNEVLNATTGYVEAVLSGSKPDNIKGSAEDWVHDVFSHGQWLSEPYVTKGMKTYIEGTHKKWMEFAKTRALMNGKDKIDGAYVVMASNPGDECDKQRTQASDPVGGKVKVDEDVCTNKLPGCYWYDKRCVCFGVSDHRYQGGNKQRFGVLSPTQVKEMEKVVDDYKAALINNYDCNGGEPTVPTQKDFDYDNPIAYPKCFIAFPRKKDSDTFYCTITKENW</sequence>
<dbReference type="SUPFAM" id="SSF69318">
    <property type="entry name" value="Integrin alpha N-terminal domain"/>
    <property type="match status" value="2"/>
</dbReference>
<dbReference type="Proteomes" id="UP000091967">
    <property type="component" value="Unassembled WGS sequence"/>
</dbReference>
<dbReference type="CDD" id="cd01833">
    <property type="entry name" value="XynB_like"/>
    <property type="match status" value="1"/>
</dbReference>
<dbReference type="Pfam" id="PF13517">
    <property type="entry name" value="FG-GAP_3"/>
    <property type="match status" value="2"/>
</dbReference>
<dbReference type="InterPro" id="IPR036514">
    <property type="entry name" value="SGNH_hydro_sf"/>
</dbReference>
<dbReference type="GO" id="GO:0004622">
    <property type="term" value="F:phosphatidylcholine lysophospholipase activity"/>
    <property type="evidence" value="ECO:0007669"/>
    <property type="project" value="TreeGrafter"/>
</dbReference>
<dbReference type="PANTHER" id="PTHR30383">
    <property type="entry name" value="THIOESTERASE 1/PROTEASE 1/LYSOPHOSPHOLIPASE L1"/>
    <property type="match status" value="1"/>
</dbReference>
<dbReference type="STRING" id="36050.A0A1B8B0A9"/>
<dbReference type="InterPro" id="IPR013830">
    <property type="entry name" value="SGNH_hydro"/>
</dbReference>
<evidence type="ECO:0000259" key="4">
    <source>
        <dbReference type="Pfam" id="PF13472"/>
    </source>
</evidence>
<dbReference type="SUPFAM" id="SSF52266">
    <property type="entry name" value="SGNH hydrolase"/>
    <property type="match status" value="1"/>
</dbReference>
<organism evidence="5 6">
    <name type="scientific">Fusarium poae</name>
    <dbReference type="NCBI Taxonomy" id="36050"/>
    <lineage>
        <taxon>Eukaryota</taxon>
        <taxon>Fungi</taxon>
        <taxon>Dikarya</taxon>
        <taxon>Ascomycota</taxon>
        <taxon>Pezizomycotina</taxon>
        <taxon>Sordariomycetes</taxon>
        <taxon>Hypocreomycetidae</taxon>
        <taxon>Hypocreales</taxon>
        <taxon>Nectriaceae</taxon>
        <taxon>Fusarium</taxon>
    </lineage>
</organism>
<dbReference type="InterPro" id="IPR028994">
    <property type="entry name" value="Integrin_alpha_N"/>
</dbReference>
<feature type="region of interest" description="Disordered" evidence="2">
    <location>
        <begin position="891"/>
        <end position="922"/>
    </location>
</feature>
<keyword evidence="1 3" id="KW-0732">Signal</keyword>
<keyword evidence="6" id="KW-1185">Reference proteome</keyword>
<evidence type="ECO:0000256" key="2">
    <source>
        <dbReference type="SAM" id="MobiDB-lite"/>
    </source>
</evidence>
<evidence type="ECO:0000313" key="6">
    <source>
        <dbReference type="Proteomes" id="UP000091967"/>
    </source>
</evidence>
<dbReference type="Gene3D" id="3.40.50.1110">
    <property type="entry name" value="SGNH hydrolase"/>
    <property type="match status" value="1"/>
</dbReference>
<protein>
    <recommendedName>
        <fullName evidence="4">SGNH hydrolase-type esterase domain-containing protein</fullName>
    </recommendedName>
</protein>
<proteinExistence type="predicted"/>
<evidence type="ECO:0000256" key="1">
    <source>
        <dbReference type="ARBA" id="ARBA00022729"/>
    </source>
</evidence>
<dbReference type="InterPro" id="IPR013517">
    <property type="entry name" value="FG-GAP"/>
</dbReference>
<accession>A0A1B8B0A9</accession>
<dbReference type="EMBL" id="LYXU01000001">
    <property type="protein sequence ID" value="OBS26168.1"/>
    <property type="molecule type" value="Genomic_DNA"/>
</dbReference>
<evidence type="ECO:0000313" key="5">
    <source>
        <dbReference type="EMBL" id="OBS26168.1"/>
    </source>
</evidence>
<feature type="domain" description="SGNH hydrolase-type esterase" evidence="4">
    <location>
        <begin position="91"/>
        <end position="266"/>
    </location>
</feature>
<dbReference type="OMA" id="DDWIRIY"/>
<feature type="signal peptide" evidence="3">
    <location>
        <begin position="1"/>
        <end position="25"/>
    </location>
</feature>
<reference evidence="5 6" key="1">
    <citation type="submission" date="2016-06" db="EMBL/GenBank/DDBJ databases">
        <title>Living apart together: crosstalk between the core and supernumerary genomes in a fungal plant pathogen.</title>
        <authorList>
            <person name="Vanheule A."/>
            <person name="Audenaert K."/>
            <person name="Warris S."/>
            <person name="Van De Geest H."/>
            <person name="Schijlen E."/>
            <person name="Hofte M."/>
            <person name="De Saeger S."/>
            <person name="Haesaert G."/>
            <person name="Waalwijk C."/>
            <person name="Van Der Lee T."/>
        </authorList>
    </citation>
    <scope>NUCLEOTIDE SEQUENCE [LARGE SCALE GENOMIC DNA]</scope>
    <source>
        <strain evidence="5 6">2516</strain>
    </source>
</reference>
<dbReference type="PANTHER" id="PTHR30383:SF31">
    <property type="entry name" value="SGNH HYDROLASE-TYPE ESTERASE DOMAIN-CONTAINING PROTEIN-RELATED"/>
    <property type="match status" value="1"/>
</dbReference>
<dbReference type="Pfam" id="PF13472">
    <property type="entry name" value="Lipase_GDSL_2"/>
    <property type="match status" value="1"/>
</dbReference>
<dbReference type="InterPro" id="IPR051532">
    <property type="entry name" value="Ester_Hydrolysis_Enzymes"/>
</dbReference>
<name>A0A1B8B0A9_FUSPO</name>
<feature type="chain" id="PRO_5008603463" description="SGNH hydrolase-type esterase domain-containing protein" evidence="3">
    <location>
        <begin position="26"/>
        <end position="1346"/>
    </location>
</feature>